<feature type="transmembrane region" description="Helical" evidence="1">
    <location>
        <begin position="38"/>
        <end position="59"/>
    </location>
</feature>
<gene>
    <name evidence="2" type="ORF">UFOVP427_12</name>
    <name evidence="3" type="ORF">UFOVP697_30</name>
</gene>
<reference evidence="3" key="1">
    <citation type="submission" date="2020-04" db="EMBL/GenBank/DDBJ databases">
        <authorList>
            <person name="Chiriac C."/>
            <person name="Salcher M."/>
            <person name="Ghai R."/>
            <person name="Kavagutti S V."/>
        </authorList>
    </citation>
    <scope>NUCLEOTIDE SEQUENCE</scope>
</reference>
<protein>
    <submittedName>
        <fullName evidence="3">Uncharacterized protein</fullName>
    </submittedName>
</protein>
<feature type="transmembrane region" description="Helical" evidence="1">
    <location>
        <begin position="7"/>
        <end position="26"/>
    </location>
</feature>
<accession>A0A6J5NKX2</accession>
<keyword evidence="1" id="KW-1133">Transmembrane helix</keyword>
<evidence type="ECO:0000313" key="2">
    <source>
        <dbReference type="EMBL" id="CAB4142024.1"/>
    </source>
</evidence>
<name>A0A6J5NKX2_9CAUD</name>
<keyword evidence="1" id="KW-0472">Membrane</keyword>
<sequence>MKVLFKWLVILFTIPVAIYLLVGYVVNEFNLSNWSSSGILGLAFLSFAWIVFAFLALAMEELQKMEDEK</sequence>
<organism evidence="3">
    <name type="scientific">uncultured Caudovirales phage</name>
    <dbReference type="NCBI Taxonomy" id="2100421"/>
    <lineage>
        <taxon>Viruses</taxon>
        <taxon>Duplodnaviria</taxon>
        <taxon>Heunggongvirae</taxon>
        <taxon>Uroviricota</taxon>
        <taxon>Caudoviricetes</taxon>
        <taxon>Peduoviridae</taxon>
        <taxon>Maltschvirus</taxon>
        <taxon>Maltschvirus maltsch</taxon>
    </lineage>
</organism>
<dbReference type="EMBL" id="LR796668">
    <property type="protein sequence ID" value="CAB4158316.1"/>
    <property type="molecule type" value="Genomic_DNA"/>
</dbReference>
<evidence type="ECO:0000313" key="3">
    <source>
        <dbReference type="EMBL" id="CAB4158316.1"/>
    </source>
</evidence>
<keyword evidence="1" id="KW-0812">Transmembrane</keyword>
<dbReference type="EMBL" id="LR796400">
    <property type="protein sequence ID" value="CAB4142024.1"/>
    <property type="molecule type" value="Genomic_DNA"/>
</dbReference>
<evidence type="ECO:0000256" key="1">
    <source>
        <dbReference type="SAM" id="Phobius"/>
    </source>
</evidence>
<proteinExistence type="predicted"/>